<dbReference type="EMBL" id="BNAY01000007">
    <property type="protein sequence ID" value="GHH27881.1"/>
    <property type="molecule type" value="Genomic_DNA"/>
</dbReference>
<keyword evidence="3" id="KW-1185">Reference proteome</keyword>
<name>A0ABQ3LWE0_9PSEU</name>
<evidence type="ECO:0008006" key="4">
    <source>
        <dbReference type="Google" id="ProtNLM"/>
    </source>
</evidence>
<evidence type="ECO:0000256" key="1">
    <source>
        <dbReference type="SAM" id="MobiDB-lite"/>
    </source>
</evidence>
<feature type="compositionally biased region" description="Polar residues" evidence="1">
    <location>
        <begin position="9"/>
        <end position="21"/>
    </location>
</feature>
<organism evidence="2 3">
    <name type="scientific">Amycolatopsis oliviviridis</name>
    <dbReference type="NCBI Taxonomy" id="1471590"/>
    <lineage>
        <taxon>Bacteria</taxon>
        <taxon>Bacillati</taxon>
        <taxon>Actinomycetota</taxon>
        <taxon>Actinomycetes</taxon>
        <taxon>Pseudonocardiales</taxon>
        <taxon>Pseudonocardiaceae</taxon>
        <taxon>Amycolatopsis</taxon>
    </lineage>
</organism>
<gene>
    <name evidence="2" type="ORF">GCM10017790_57840</name>
</gene>
<dbReference type="Proteomes" id="UP000635387">
    <property type="component" value="Unassembled WGS sequence"/>
</dbReference>
<feature type="region of interest" description="Disordered" evidence="1">
    <location>
        <begin position="47"/>
        <end position="67"/>
    </location>
</feature>
<feature type="region of interest" description="Disordered" evidence="1">
    <location>
        <begin position="87"/>
        <end position="107"/>
    </location>
</feature>
<sequence>MEAWKVRSDSQYARTRFSDSGNEGWDGTPVSPSTCALGYIFGAPRGSSRTGFHPHGDETAVPGAFRGTTPLARPVVFRLGRSFDGCDGPYPSGSTGGAGPVLPEAPR</sequence>
<reference evidence="3" key="1">
    <citation type="journal article" date="2019" name="Int. J. Syst. Evol. Microbiol.">
        <title>The Global Catalogue of Microorganisms (GCM) 10K type strain sequencing project: providing services to taxonomists for standard genome sequencing and annotation.</title>
        <authorList>
            <consortium name="The Broad Institute Genomics Platform"/>
            <consortium name="The Broad Institute Genome Sequencing Center for Infectious Disease"/>
            <person name="Wu L."/>
            <person name="Ma J."/>
        </authorList>
    </citation>
    <scope>NUCLEOTIDE SEQUENCE [LARGE SCALE GENOMIC DNA]</scope>
    <source>
        <strain evidence="3">CGMCC 4.7683</strain>
    </source>
</reference>
<feature type="region of interest" description="Disordered" evidence="1">
    <location>
        <begin position="1"/>
        <end position="29"/>
    </location>
</feature>
<protein>
    <recommendedName>
        <fullName evidence="4">Cupin domain-containing protein</fullName>
    </recommendedName>
</protein>
<evidence type="ECO:0000313" key="3">
    <source>
        <dbReference type="Proteomes" id="UP000635387"/>
    </source>
</evidence>
<comment type="caution">
    <text evidence="2">The sequence shown here is derived from an EMBL/GenBank/DDBJ whole genome shotgun (WGS) entry which is preliminary data.</text>
</comment>
<accession>A0ABQ3LWE0</accession>
<proteinExistence type="predicted"/>
<evidence type="ECO:0000313" key="2">
    <source>
        <dbReference type="EMBL" id="GHH27881.1"/>
    </source>
</evidence>